<dbReference type="AlphaFoldDB" id="A0A8H6SVB1"/>
<dbReference type="OrthoDB" id="2135488at2759"/>
<organism evidence="2 3">
    <name type="scientific">Mycena chlorophos</name>
    <name type="common">Agaric fungus</name>
    <name type="synonym">Agaricus chlorophos</name>
    <dbReference type="NCBI Taxonomy" id="658473"/>
    <lineage>
        <taxon>Eukaryota</taxon>
        <taxon>Fungi</taxon>
        <taxon>Dikarya</taxon>
        <taxon>Basidiomycota</taxon>
        <taxon>Agaricomycotina</taxon>
        <taxon>Agaricomycetes</taxon>
        <taxon>Agaricomycetidae</taxon>
        <taxon>Agaricales</taxon>
        <taxon>Marasmiineae</taxon>
        <taxon>Mycenaceae</taxon>
        <taxon>Mycena</taxon>
    </lineage>
</organism>
<feature type="region of interest" description="Disordered" evidence="1">
    <location>
        <begin position="337"/>
        <end position="366"/>
    </location>
</feature>
<reference evidence="2" key="1">
    <citation type="submission" date="2020-05" db="EMBL/GenBank/DDBJ databases">
        <title>Mycena genomes resolve the evolution of fungal bioluminescence.</title>
        <authorList>
            <person name="Tsai I.J."/>
        </authorList>
    </citation>
    <scope>NUCLEOTIDE SEQUENCE</scope>
    <source>
        <strain evidence="2">110903Hualien_Pintung</strain>
    </source>
</reference>
<feature type="compositionally biased region" description="Basic residues" evidence="1">
    <location>
        <begin position="515"/>
        <end position="525"/>
    </location>
</feature>
<dbReference type="Gene3D" id="3.20.20.140">
    <property type="entry name" value="Metal-dependent hydrolases"/>
    <property type="match status" value="1"/>
</dbReference>
<name>A0A8H6SVB1_MYCCL</name>
<evidence type="ECO:0000313" key="3">
    <source>
        <dbReference type="Proteomes" id="UP000613580"/>
    </source>
</evidence>
<evidence type="ECO:0000313" key="2">
    <source>
        <dbReference type="EMBL" id="KAF7306141.1"/>
    </source>
</evidence>
<dbReference type="InterPro" id="IPR052350">
    <property type="entry name" value="Metallo-dep_Lactonases"/>
</dbReference>
<feature type="region of interest" description="Disordered" evidence="1">
    <location>
        <begin position="421"/>
        <end position="440"/>
    </location>
</feature>
<accession>A0A8H6SVB1</accession>
<dbReference type="PANTHER" id="PTHR43569">
    <property type="entry name" value="AMIDOHYDROLASE"/>
    <property type="match status" value="1"/>
</dbReference>
<proteinExistence type="predicted"/>
<feature type="region of interest" description="Disordered" evidence="1">
    <location>
        <begin position="510"/>
        <end position="544"/>
    </location>
</feature>
<feature type="region of interest" description="Disordered" evidence="1">
    <location>
        <begin position="674"/>
        <end position="742"/>
    </location>
</feature>
<evidence type="ECO:0000256" key="1">
    <source>
        <dbReference type="SAM" id="MobiDB-lite"/>
    </source>
</evidence>
<dbReference type="Proteomes" id="UP000613580">
    <property type="component" value="Unassembled WGS sequence"/>
</dbReference>
<keyword evidence="3" id="KW-1185">Reference proteome</keyword>
<feature type="compositionally biased region" description="Polar residues" evidence="1">
    <location>
        <begin position="29"/>
        <end position="47"/>
    </location>
</feature>
<sequence>MSQPPPSPGVGQRRKGPKSLPRLPLSAFSPPNSATDSSFPLPASPSTVHPDSIVDAHVILRDGDATLTSWKKEASGTLGTRIGGLVVALPDAQPDNALTALKESGLPVVAVMAPFSLESTEHSLPSSAPFPISLYTTYAKTTPEAVASLNWALSQGKPVDIDALAALPETAFEGFEELLSKAVVDVATVPPIIISSFLPPPHDLSLSIVQLMKHPTYREFQAQAAALSLYPTLHIKFLPPIWDAPTPPTPVDPSVPSESTKEQTEWKRRIKMYLGPVIEAFGYQRIIFGSSPPPASRSASAAGNWYEIARECLAELGVEQEVIDDVFGKSALKIYGDGSSSSRDSSPTRARPARRLTPTSDDEIDPSQLVAGARDETPPPQNAPIIRASLAFGGSTAFGAFGQSVTTYAPAPVKLGKKPTFLPGQAIPQPPKVRKKRQPRFVGQTTKFRVDTGTGTYDATPPMPLPPTLTLGKGPYSSQYRIKRAPVEPDLSQLAGPSTIEFVSDHPVVNASTSRKGKGKAPARVQHRERSITEAELSPEEEEGAEYVREVPLAVVHGQPQHKNPTTSARQKNSTRLVTLLMEDNRGESRESLLAEVYVPLRESQNAKEDGYWAYAEEICQELQTSAARIDGPAKVFVLRGKYRQVILRVNEYNEDNWVRGNVVIKPDRTLEVVVERDNPPPPRGSVTLSHKRRRSPSIESDSRDHRRPHSSVDSPPVAGPSRQHLLSPQPEVGVEEKDEEAIHKKTVQEVNDLLTTEDEWTTFYRSLGRTHMVGVLSCYTILQGFVDKYVGKPTPSGALIQSSHIAEALNLGDAIEDTAEKYMERCEATIHLLALYGPSGTRSQDLEVAGMVKDTSQPGYGQKPEVALLNKLRALDQQWRITER</sequence>
<protein>
    <submittedName>
        <fullName evidence="2">Uncharacterized protein</fullName>
    </submittedName>
</protein>
<feature type="compositionally biased region" description="Low complexity" evidence="1">
    <location>
        <begin position="339"/>
        <end position="359"/>
    </location>
</feature>
<comment type="caution">
    <text evidence="2">The sequence shown here is derived from an EMBL/GenBank/DDBJ whole genome shotgun (WGS) entry which is preliminary data.</text>
</comment>
<feature type="region of interest" description="Disordered" evidence="1">
    <location>
        <begin position="1"/>
        <end position="47"/>
    </location>
</feature>
<gene>
    <name evidence="2" type="ORF">HMN09_00769400</name>
</gene>
<dbReference type="EMBL" id="JACAZE010000009">
    <property type="protein sequence ID" value="KAF7306141.1"/>
    <property type="molecule type" value="Genomic_DNA"/>
</dbReference>
<dbReference type="PANTHER" id="PTHR43569:SF2">
    <property type="entry name" value="AMIDOHYDROLASE-RELATED DOMAIN-CONTAINING PROTEIN"/>
    <property type="match status" value="1"/>
</dbReference>